<feature type="domain" description="RNA 2-O ribose methyltransferase substrate binding" evidence="5">
    <location>
        <begin position="42"/>
        <end position="115"/>
    </location>
</feature>
<dbReference type="InterPro" id="IPR029026">
    <property type="entry name" value="tRNA_m1G_MTases_N"/>
</dbReference>
<dbReference type="CDD" id="cd18095">
    <property type="entry name" value="SpoU-like_rRNA-MTase"/>
    <property type="match status" value="1"/>
</dbReference>
<dbReference type="EMBL" id="JASXSX010000005">
    <property type="protein sequence ID" value="MDT3768114.1"/>
    <property type="molecule type" value="Genomic_DNA"/>
</dbReference>
<dbReference type="Gene3D" id="3.40.1280.10">
    <property type="match status" value="1"/>
</dbReference>
<dbReference type="PANTHER" id="PTHR43191:SF2">
    <property type="entry name" value="RRNA METHYLTRANSFERASE 3, MITOCHONDRIAL"/>
    <property type="match status" value="1"/>
</dbReference>
<name>A0ABU3ICM1_9ACTO</name>
<dbReference type="Pfam" id="PF22435">
    <property type="entry name" value="MRM3-like_sub_bind"/>
    <property type="match status" value="1"/>
</dbReference>
<dbReference type="GO" id="GO:0032259">
    <property type="term" value="P:methylation"/>
    <property type="evidence" value="ECO:0007669"/>
    <property type="project" value="UniProtKB-KW"/>
</dbReference>
<organism evidence="6 7">
    <name type="scientific">Gleimia hominis</name>
    <dbReference type="NCBI Taxonomy" id="595468"/>
    <lineage>
        <taxon>Bacteria</taxon>
        <taxon>Bacillati</taxon>
        <taxon>Actinomycetota</taxon>
        <taxon>Actinomycetes</taxon>
        <taxon>Actinomycetales</taxon>
        <taxon>Actinomycetaceae</taxon>
        <taxon>Gleimia</taxon>
    </lineage>
</organism>
<protein>
    <submittedName>
        <fullName evidence="6">RNA methyltransferase</fullName>
    </submittedName>
</protein>
<proteinExistence type="inferred from homology"/>
<keyword evidence="7" id="KW-1185">Reference proteome</keyword>
<dbReference type="SUPFAM" id="SSF75217">
    <property type="entry name" value="alpha/beta knot"/>
    <property type="match status" value="1"/>
</dbReference>
<dbReference type="InterPro" id="IPR029064">
    <property type="entry name" value="Ribosomal_eL30-like_sf"/>
</dbReference>
<evidence type="ECO:0000256" key="2">
    <source>
        <dbReference type="ARBA" id="ARBA00022603"/>
    </source>
</evidence>
<keyword evidence="3" id="KW-0808">Transferase</keyword>
<reference evidence="6 7" key="1">
    <citation type="submission" date="2023-06" db="EMBL/GenBank/DDBJ databases">
        <title>Draft genome sequence of Gleimia hominis type strain CCUG 57540T.</title>
        <authorList>
            <person name="Salva-Serra F."/>
            <person name="Cardew S."/>
            <person name="Jensie Markopoulos S."/>
            <person name="Ohlen M."/>
            <person name="Inganas E."/>
            <person name="Svensson-Stadler L."/>
            <person name="Moore E.R.B."/>
        </authorList>
    </citation>
    <scope>NUCLEOTIDE SEQUENCE [LARGE SCALE GENOMIC DNA]</scope>
    <source>
        <strain evidence="6 7">CCUG 57540</strain>
    </source>
</reference>
<evidence type="ECO:0000259" key="5">
    <source>
        <dbReference type="SMART" id="SM00967"/>
    </source>
</evidence>
<gene>
    <name evidence="6" type="ORF">QS713_08590</name>
</gene>
<evidence type="ECO:0000256" key="3">
    <source>
        <dbReference type="ARBA" id="ARBA00022679"/>
    </source>
</evidence>
<dbReference type="GO" id="GO:0008168">
    <property type="term" value="F:methyltransferase activity"/>
    <property type="evidence" value="ECO:0007669"/>
    <property type="project" value="UniProtKB-KW"/>
</dbReference>
<evidence type="ECO:0000256" key="4">
    <source>
        <dbReference type="SAM" id="MobiDB-lite"/>
    </source>
</evidence>
<dbReference type="Gene3D" id="3.30.1330.30">
    <property type="match status" value="1"/>
</dbReference>
<keyword evidence="2 6" id="KW-0489">Methyltransferase</keyword>
<dbReference type="InterPro" id="IPR053888">
    <property type="entry name" value="MRM3-like_sub_bind"/>
</dbReference>
<dbReference type="RefSeq" id="WP_313274515.1">
    <property type="nucleotide sequence ID" value="NZ_JASXSX010000005.1"/>
</dbReference>
<evidence type="ECO:0000256" key="1">
    <source>
        <dbReference type="ARBA" id="ARBA00007228"/>
    </source>
</evidence>
<dbReference type="InterPro" id="IPR001537">
    <property type="entry name" value="SpoU_MeTrfase"/>
</dbReference>
<dbReference type="Pfam" id="PF00588">
    <property type="entry name" value="SpoU_methylase"/>
    <property type="match status" value="1"/>
</dbReference>
<evidence type="ECO:0000313" key="7">
    <source>
        <dbReference type="Proteomes" id="UP001247542"/>
    </source>
</evidence>
<feature type="region of interest" description="Disordered" evidence="4">
    <location>
        <begin position="287"/>
        <end position="309"/>
    </location>
</feature>
<dbReference type="SMART" id="SM00967">
    <property type="entry name" value="SpoU_sub_bind"/>
    <property type="match status" value="1"/>
</dbReference>
<accession>A0ABU3ICM1</accession>
<dbReference type="SUPFAM" id="SSF55315">
    <property type="entry name" value="L30e-like"/>
    <property type="match status" value="1"/>
</dbReference>
<evidence type="ECO:0000313" key="6">
    <source>
        <dbReference type="EMBL" id="MDT3768114.1"/>
    </source>
</evidence>
<dbReference type="InterPro" id="IPR029028">
    <property type="entry name" value="Alpha/beta_knot_MTases"/>
</dbReference>
<comment type="similarity">
    <text evidence="1">Belongs to the class IV-like SAM-binding methyltransferase superfamily. RNA methyltransferase TrmH family.</text>
</comment>
<dbReference type="PANTHER" id="PTHR43191">
    <property type="entry name" value="RRNA METHYLTRANSFERASE 3"/>
    <property type="match status" value="1"/>
</dbReference>
<sequence length="309" mass="31987">MSSTGNQSARRPAILANPNSDRIREVARLAGRSARRRAGRVLVEGPQAVREALRFCGRDLKDVYLSSTAMERDFELTQLARTKTRWVHEVTDEVSNAISKDAQGVSAVVEDFRTDGLPRVDWSFVMILAGIQDPGNVGTMIRIADAAGADAVLACSGTADVSSPKVVRASAGSVFHLPTVVNVSFEDAAQWAHARNMTVLGADGRGSTDLFDAELGGEAVDLAAPTAWVFGNEAHGFAQVETGAIDHLVAIPLAGHAESLNVSAAAAVCMFASARMRRLVGGIAGPRVGGDGPGAGGSDGAPVGGSDGA</sequence>
<dbReference type="InterPro" id="IPR013123">
    <property type="entry name" value="SpoU_subst-bd"/>
</dbReference>
<dbReference type="Proteomes" id="UP001247542">
    <property type="component" value="Unassembled WGS sequence"/>
</dbReference>
<comment type="caution">
    <text evidence="6">The sequence shown here is derived from an EMBL/GenBank/DDBJ whole genome shotgun (WGS) entry which is preliminary data.</text>
</comment>
<dbReference type="InterPro" id="IPR051259">
    <property type="entry name" value="rRNA_Methyltransferase"/>
</dbReference>